<dbReference type="Gramene" id="OB10G21010.1">
    <property type="protein sequence ID" value="OB10G21010.1"/>
    <property type="gene ID" value="OB10G21010"/>
</dbReference>
<name>J3N3K3_ORYBR</name>
<dbReference type="OrthoDB" id="687369at2759"/>
<evidence type="ECO:0000313" key="3">
    <source>
        <dbReference type="Proteomes" id="UP000006038"/>
    </source>
</evidence>
<reference evidence="2" key="1">
    <citation type="journal article" date="2013" name="Nat. Commun.">
        <title>Whole-genome sequencing of Oryza brachyantha reveals mechanisms underlying Oryza genome evolution.</title>
        <authorList>
            <person name="Chen J."/>
            <person name="Huang Q."/>
            <person name="Gao D."/>
            <person name="Wang J."/>
            <person name="Lang Y."/>
            <person name="Liu T."/>
            <person name="Li B."/>
            <person name="Bai Z."/>
            <person name="Luis Goicoechea J."/>
            <person name="Liang C."/>
            <person name="Chen C."/>
            <person name="Zhang W."/>
            <person name="Sun S."/>
            <person name="Liao Y."/>
            <person name="Zhang X."/>
            <person name="Yang L."/>
            <person name="Song C."/>
            <person name="Wang M."/>
            <person name="Shi J."/>
            <person name="Liu G."/>
            <person name="Liu J."/>
            <person name="Zhou H."/>
            <person name="Zhou W."/>
            <person name="Yu Q."/>
            <person name="An N."/>
            <person name="Chen Y."/>
            <person name="Cai Q."/>
            <person name="Wang B."/>
            <person name="Liu B."/>
            <person name="Min J."/>
            <person name="Huang Y."/>
            <person name="Wu H."/>
            <person name="Li Z."/>
            <person name="Zhang Y."/>
            <person name="Yin Y."/>
            <person name="Song W."/>
            <person name="Jiang J."/>
            <person name="Jackson S.A."/>
            <person name="Wing R.A."/>
            <person name="Wang J."/>
            <person name="Chen M."/>
        </authorList>
    </citation>
    <scope>NUCLEOTIDE SEQUENCE [LARGE SCALE GENOMIC DNA]</scope>
    <source>
        <strain evidence="2">cv. IRGC 101232</strain>
    </source>
</reference>
<dbReference type="HOGENOM" id="CLU_1920289_0_0_1"/>
<feature type="region of interest" description="Disordered" evidence="1">
    <location>
        <begin position="51"/>
        <end position="122"/>
    </location>
</feature>
<evidence type="ECO:0000256" key="1">
    <source>
        <dbReference type="SAM" id="MobiDB-lite"/>
    </source>
</evidence>
<dbReference type="AlphaFoldDB" id="J3N3K3"/>
<sequence length="147" mass="15660">MAAAAGELGWVAEVAAEELAKLEASHPGRFGPLKAELKRLIADPAWDAAAPLVSPDGAATTTRSSTSSQYSQPAPVLHLVSTQESSSRKRSWGCNGHGEQEEGKRRRMATAAAAPAGKDRAEMAMERAERCLRRIRAFKASLLGFSD</sequence>
<protein>
    <submittedName>
        <fullName evidence="2">Uncharacterized protein</fullName>
    </submittedName>
</protein>
<keyword evidence="3" id="KW-1185">Reference proteome</keyword>
<dbReference type="OMA" id="WASTQPP"/>
<organism evidence="2">
    <name type="scientific">Oryza brachyantha</name>
    <name type="common">malo sina</name>
    <dbReference type="NCBI Taxonomy" id="4533"/>
    <lineage>
        <taxon>Eukaryota</taxon>
        <taxon>Viridiplantae</taxon>
        <taxon>Streptophyta</taxon>
        <taxon>Embryophyta</taxon>
        <taxon>Tracheophyta</taxon>
        <taxon>Spermatophyta</taxon>
        <taxon>Magnoliopsida</taxon>
        <taxon>Liliopsida</taxon>
        <taxon>Poales</taxon>
        <taxon>Poaceae</taxon>
        <taxon>BOP clade</taxon>
        <taxon>Oryzoideae</taxon>
        <taxon>Oryzeae</taxon>
        <taxon>Oryzinae</taxon>
        <taxon>Oryza</taxon>
    </lineage>
</organism>
<dbReference type="eggNOG" id="ENOG502S9BJ">
    <property type="taxonomic scope" value="Eukaryota"/>
</dbReference>
<reference evidence="2" key="2">
    <citation type="submission" date="2013-04" db="UniProtKB">
        <authorList>
            <consortium name="EnsemblPlants"/>
        </authorList>
    </citation>
    <scope>IDENTIFICATION</scope>
</reference>
<accession>J3N3K3</accession>
<dbReference type="Proteomes" id="UP000006038">
    <property type="component" value="Chromosome 10"/>
</dbReference>
<dbReference type="EnsemblPlants" id="OB10G21010.1">
    <property type="protein sequence ID" value="OB10G21010.1"/>
    <property type="gene ID" value="OB10G21010"/>
</dbReference>
<proteinExistence type="predicted"/>
<evidence type="ECO:0000313" key="2">
    <source>
        <dbReference type="EnsemblPlants" id="OB10G21010.1"/>
    </source>
</evidence>